<dbReference type="SUPFAM" id="SSF52540">
    <property type="entry name" value="P-loop containing nucleoside triphosphate hydrolases"/>
    <property type="match status" value="1"/>
</dbReference>
<dbReference type="InterPro" id="IPR000863">
    <property type="entry name" value="Sulfotransferase_dom"/>
</dbReference>
<protein>
    <submittedName>
        <fullName evidence="4">Aryl sulfotransferase</fullName>
    </submittedName>
</protein>
<evidence type="ECO:0000256" key="1">
    <source>
        <dbReference type="ARBA" id="ARBA00005771"/>
    </source>
</evidence>
<feature type="domain" description="Sulfotransferase" evidence="3">
    <location>
        <begin position="24"/>
        <end position="277"/>
    </location>
</feature>
<dbReference type="Gene3D" id="3.40.50.300">
    <property type="entry name" value="P-loop containing nucleotide triphosphate hydrolases"/>
    <property type="match status" value="1"/>
</dbReference>
<sequence length="295" mass="33673">MTNRKLYLGPLTDNRRWDMVKIRPDDIFVVTPPKCGTTWMQTIVALLLSGNPDVETELSVRMPWVDIRIREMTEVAARLEAMSHRRSMKSHTPMDGLPQHDQAHYICVFRHPLDAHFSYRKHVRNIPMPWFDLWYPEDDTDGITFRRFLDGGAEGFDTDAMPLAHILQHYKAAAALADRHNVTLFHYADMTRDLSGTFSKLADLLGLTYSTSVMEQLVQVATFDNMKANAERYAPSGGKGFMKSDSEFFHSGSSGKWRGKLTDQEIAAYDAMMDAHLEPAERAWLEYGSNEHAVT</sequence>
<dbReference type="STRING" id="670154.SAMN04488002_1878"/>
<accession>A0A1I6GR80</accession>
<dbReference type="GO" id="GO:0008146">
    <property type="term" value="F:sulfotransferase activity"/>
    <property type="evidence" value="ECO:0007669"/>
    <property type="project" value="InterPro"/>
</dbReference>
<organism evidence="4 5">
    <name type="scientific">Litoreibacter janthinus</name>
    <dbReference type="NCBI Taxonomy" id="670154"/>
    <lineage>
        <taxon>Bacteria</taxon>
        <taxon>Pseudomonadati</taxon>
        <taxon>Pseudomonadota</taxon>
        <taxon>Alphaproteobacteria</taxon>
        <taxon>Rhodobacterales</taxon>
        <taxon>Roseobacteraceae</taxon>
        <taxon>Litoreibacter</taxon>
    </lineage>
</organism>
<dbReference type="EMBL" id="FOYO01000001">
    <property type="protein sequence ID" value="SFR44732.1"/>
    <property type="molecule type" value="Genomic_DNA"/>
</dbReference>
<dbReference type="Proteomes" id="UP000199658">
    <property type="component" value="Unassembled WGS sequence"/>
</dbReference>
<keyword evidence="2 4" id="KW-0808">Transferase</keyword>
<name>A0A1I6GR80_9RHOB</name>
<evidence type="ECO:0000313" key="4">
    <source>
        <dbReference type="EMBL" id="SFR44732.1"/>
    </source>
</evidence>
<gene>
    <name evidence="4" type="ORF">SAMN04488002_1878</name>
</gene>
<dbReference type="Pfam" id="PF00685">
    <property type="entry name" value="Sulfotransfer_1"/>
    <property type="match status" value="1"/>
</dbReference>
<dbReference type="InterPro" id="IPR027417">
    <property type="entry name" value="P-loop_NTPase"/>
</dbReference>
<evidence type="ECO:0000256" key="2">
    <source>
        <dbReference type="ARBA" id="ARBA00022679"/>
    </source>
</evidence>
<keyword evidence="5" id="KW-1185">Reference proteome</keyword>
<comment type="similarity">
    <text evidence="1">Belongs to the sulfotransferase 1 family.</text>
</comment>
<reference evidence="5" key="1">
    <citation type="submission" date="2016-10" db="EMBL/GenBank/DDBJ databases">
        <authorList>
            <person name="Varghese N."/>
            <person name="Submissions S."/>
        </authorList>
    </citation>
    <scope>NUCLEOTIDE SEQUENCE [LARGE SCALE GENOMIC DNA]</scope>
    <source>
        <strain evidence="5">DSM 26921</strain>
    </source>
</reference>
<dbReference type="RefSeq" id="WP_175500654.1">
    <property type="nucleotide sequence ID" value="NZ_FOYO01000001.1"/>
</dbReference>
<dbReference type="AlphaFoldDB" id="A0A1I6GR80"/>
<evidence type="ECO:0000313" key="5">
    <source>
        <dbReference type="Proteomes" id="UP000199658"/>
    </source>
</evidence>
<evidence type="ECO:0000259" key="3">
    <source>
        <dbReference type="Pfam" id="PF00685"/>
    </source>
</evidence>
<proteinExistence type="inferred from homology"/>
<dbReference type="PANTHER" id="PTHR11783">
    <property type="entry name" value="SULFOTRANSFERASE SULT"/>
    <property type="match status" value="1"/>
</dbReference>